<gene>
    <name evidence="2" type="ORF">VCS650_LOCUS5043</name>
</gene>
<sequence length="398" mass="43779">MMEFDLKEVFSILDENDEGQIQLRRFVDVANNYYSDAEQLARITKALDPTNTGLINFDQFCQGIAQISSLQGVSLKDVATDLSRLSRENSLAEDSDQRSLNQDGSTTTFNEYDVESDETSHNNSSKTQPTVKNTVKTTNKNNQNSYQNNRSSSPILDSSASAMSFFGSLGKKAVEKAYDLASKVEGGRDYLTTAANTVNSLVKGKDPRVYLKPGNVIQFLSRSSGRTIQIVVSKTLNELICDAIGGTGSYYPNAHWLVVCTSNGRYCFHNNYNYLAINNGKIIIIPSTSNEKAPTEAEFRAQDVLGSAQAIYLESVHMPGYFVNFNEDGEPSEDIKLKSKEKLGQFEIQLIAYGPGIQPEKDDQSIEKSDELAPPPYWAAAANASNNPSHTESNSTSS</sequence>
<feature type="compositionally biased region" description="Basic and acidic residues" evidence="1">
    <location>
        <begin position="359"/>
        <end position="371"/>
    </location>
</feature>
<dbReference type="PANTHER" id="PTHR15726:SF7">
    <property type="entry name" value="NUCLEAR FALLOUT, ISOFORM J"/>
    <property type="match status" value="1"/>
</dbReference>
<dbReference type="GO" id="GO:0032154">
    <property type="term" value="C:cleavage furrow"/>
    <property type="evidence" value="ECO:0007669"/>
    <property type="project" value="TreeGrafter"/>
</dbReference>
<dbReference type="GO" id="GO:0030139">
    <property type="term" value="C:endocytic vesicle"/>
    <property type="evidence" value="ECO:0007669"/>
    <property type="project" value="TreeGrafter"/>
</dbReference>
<accession>A0A813U1U9</accession>
<dbReference type="EMBL" id="CAJNON010000029">
    <property type="protein sequence ID" value="CAF0820467.1"/>
    <property type="molecule type" value="Genomic_DNA"/>
</dbReference>
<feature type="region of interest" description="Disordered" evidence="1">
    <location>
        <begin position="113"/>
        <end position="155"/>
    </location>
</feature>
<dbReference type="GO" id="GO:0032465">
    <property type="term" value="P:regulation of cytokinesis"/>
    <property type="evidence" value="ECO:0007669"/>
    <property type="project" value="TreeGrafter"/>
</dbReference>
<feature type="compositionally biased region" description="Low complexity" evidence="1">
    <location>
        <begin position="126"/>
        <end position="155"/>
    </location>
</feature>
<reference evidence="2" key="1">
    <citation type="submission" date="2021-02" db="EMBL/GenBank/DDBJ databases">
        <authorList>
            <person name="Nowell W R."/>
        </authorList>
    </citation>
    <scope>NUCLEOTIDE SEQUENCE</scope>
</reference>
<feature type="region of interest" description="Disordered" evidence="1">
    <location>
        <begin position="87"/>
        <end position="106"/>
    </location>
</feature>
<dbReference type="OrthoDB" id="10023911at2759"/>
<dbReference type="GO" id="GO:0030496">
    <property type="term" value="C:midbody"/>
    <property type="evidence" value="ECO:0007669"/>
    <property type="project" value="TreeGrafter"/>
</dbReference>
<dbReference type="PANTHER" id="PTHR15726">
    <property type="entry name" value="RAB11-FAMILY INTERACTING PROTEIN"/>
    <property type="match status" value="1"/>
</dbReference>
<organism evidence="2 3">
    <name type="scientific">Adineta steineri</name>
    <dbReference type="NCBI Taxonomy" id="433720"/>
    <lineage>
        <taxon>Eukaryota</taxon>
        <taxon>Metazoa</taxon>
        <taxon>Spiralia</taxon>
        <taxon>Gnathifera</taxon>
        <taxon>Rotifera</taxon>
        <taxon>Eurotatoria</taxon>
        <taxon>Bdelloidea</taxon>
        <taxon>Adinetida</taxon>
        <taxon>Adinetidae</taxon>
        <taxon>Adineta</taxon>
    </lineage>
</organism>
<evidence type="ECO:0008006" key="4">
    <source>
        <dbReference type="Google" id="ProtNLM"/>
    </source>
</evidence>
<name>A0A813U1U9_9BILA</name>
<dbReference type="GO" id="GO:0032456">
    <property type="term" value="P:endocytic recycling"/>
    <property type="evidence" value="ECO:0007669"/>
    <property type="project" value="TreeGrafter"/>
</dbReference>
<proteinExistence type="predicted"/>
<dbReference type="AlphaFoldDB" id="A0A813U1U9"/>
<dbReference type="Proteomes" id="UP000663891">
    <property type="component" value="Unassembled WGS sequence"/>
</dbReference>
<dbReference type="SUPFAM" id="SSF47473">
    <property type="entry name" value="EF-hand"/>
    <property type="match status" value="1"/>
</dbReference>
<dbReference type="GO" id="GO:0055038">
    <property type="term" value="C:recycling endosome membrane"/>
    <property type="evidence" value="ECO:0007669"/>
    <property type="project" value="TreeGrafter"/>
</dbReference>
<feature type="compositionally biased region" description="Polar residues" evidence="1">
    <location>
        <begin position="389"/>
        <end position="398"/>
    </location>
</feature>
<dbReference type="InterPro" id="IPR011992">
    <property type="entry name" value="EF-hand-dom_pair"/>
</dbReference>
<feature type="region of interest" description="Disordered" evidence="1">
    <location>
        <begin position="354"/>
        <end position="398"/>
    </location>
</feature>
<dbReference type="Gene3D" id="1.10.238.10">
    <property type="entry name" value="EF-hand"/>
    <property type="match status" value="1"/>
</dbReference>
<dbReference type="InterPro" id="IPR051977">
    <property type="entry name" value="Rab11-interacting_regulator"/>
</dbReference>
<evidence type="ECO:0000256" key="1">
    <source>
        <dbReference type="SAM" id="MobiDB-lite"/>
    </source>
</evidence>
<protein>
    <recommendedName>
        <fullName evidence="4">Calmodulin</fullName>
    </recommendedName>
</protein>
<feature type="compositionally biased region" description="Low complexity" evidence="1">
    <location>
        <begin position="378"/>
        <end position="388"/>
    </location>
</feature>
<evidence type="ECO:0000313" key="3">
    <source>
        <dbReference type="Proteomes" id="UP000663891"/>
    </source>
</evidence>
<comment type="caution">
    <text evidence="2">The sequence shown here is derived from an EMBL/GenBank/DDBJ whole genome shotgun (WGS) entry which is preliminary data.</text>
</comment>
<evidence type="ECO:0000313" key="2">
    <source>
        <dbReference type="EMBL" id="CAF0820467.1"/>
    </source>
</evidence>